<gene>
    <name evidence="6" type="ORF">BS50DRAFT_163887</name>
</gene>
<dbReference type="InterPro" id="IPR050757">
    <property type="entry name" value="Collagen_mod_GT25"/>
</dbReference>
<evidence type="ECO:0000259" key="5">
    <source>
        <dbReference type="Pfam" id="PF01755"/>
    </source>
</evidence>
<dbReference type="CDD" id="cd06532">
    <property type="entry name" value="Glyco_transf_25"/>
    <property type="match status" value="1"/>
</dbReference>
<dbReference type="PANTHER" id="PTHR10730">
    <property type="entry name" value="PROCOLLAGEN-LYSINE,2-OXOGLUTARATE 5-DIOXYGENASE/GLYCOSYLTRANSFERASE 25 FAMILY MEMBER"/>
    <property type="match status" value="1"/>
</dbReference>
<evidence type="ECO:0000256" key="3">
    <source>
        <dbReference type="ARBA" id="ARBA00022679"/>
    </source>
</evidence>
<dbReference type="InterPro" id="IPR002654">
    <property type="entry name" value="Glyco_trans_25"/>
</dbReference>
<dbReference type="PANTHER" id="PTHR10730:SF53">
    <property type="entry name" value="GLYCOSYLTRANSFERASE 25 FAMILY MEMBER"/>
    <property type="match status" value="1"/>
</dbReference>
<evidence type="ECO:0000313" key="6">
    <source>
        <dbReference type="EMBL" id="PSN61056.1"/>
    </source>
</evidence>
<reference evidence="6 7" key="1">
    <citation type="journal article" date="2018" name="Front. Microbiol.">
        <title>Genome-Wide Analysis of Corynespora cassiicola Leaf Fall Disease Putative Effectors.</title>
        <authorList>
            <person name="Lopez D."/>
            <person name="Ribeiro S."/>
            <person name="Label P."/>
            <person name="Fumanal B."/>
            <person name="Venisse J.S."/>
            <person name="Kohler A."/>
            <person name="de Oliveira R.R."/>
            <person name="Labutti K."/>
            <person name="Lipzen A."/>
            <person name="Lail K."/>
            <person name="Bauer D."/>
            <person name="Ohm R.A."/>
            <person name="Barry K.W."/>
            <person name="Spatafora J."/>
            <person name="Grigoriev I.V."/>
            <person name="Martin F.M."/>
            <person name="Pujade-Renaud V."/>
        </authorList>
    </citation>
    <scope>NUCLEOTIDE SEQUENCE [LARGE SCALE GENOMIC DNA]</scope>
    <source>
        <strain evidence="6 7">Philippines</strain>
    </source>
</reference>
<feature type="transmembrane region" description="Helical" evidence="4">
    <location>
        <begin position="9"/>
        <end position="29"/>
    </location>
</feature>
<evidence type="ECO:0000313" key="7">
    <source>
        <dbReference type="Proteomes" id="UP000240883"/>
    </source>
</evidence>
<dbReference type="GO" id="GO:0016740">
    <property type="term" value="F:transferase activity"/>
    <property type="evidence" value="ECO:0007669"/>
    <property type="project" value="UniProtKB-KW"/>
</dbReference>
<organism evidence="6 7">
    <name type="scientific">Corynespora cassiicola Philippines</name>
    <dbReference type="NCBI Taxonomy" id="1448308"/>
    <lineage>
        <taxon>Eukaryota</taxon>
        <taxon>Fungi</taxon>
        <taxon>Dikarya</taxon>
        <taxon>Ascomycota</taxon>
        <taxon>Pezizomycotina</taxon>
        <taxon>Dothideomycetes</taxon>
        <taxon>Pleosporomycetidae</taxon>
        <taxon>Pleosporales</taxon>
        <taxon>Corynesporascaceae</taxon>
        <taxon>Corynespora</taxon>
    </lineage>
</organism>
<evidence type="ECO:0000256" key="4">
    <source>
        <dbReference type="SAM" id="Phobius"/>
    </source>
</evidence>
<evidence type="ECO:0000256" key="2">
    <source>
        <dbReference type="ARBA" id="ARBA00022676"/>
    </source>
</evidence>
<keyword evidence="4" id="KW-0472">Membrane</keyword>
<evidence type="ECO:0000256" key="1">
    <source>
        <dbReference type="ARBA" id="ARBA00006721"/>
    </source>
</evidence>
<keyword evidence="3" id="KW-0808">Transferase</keyword>
<name>A0A2T2N741_CORCC</name>
<dbReference type="AlphaFoldDB" id="A0A2T2N741"/>
<dbReference type="Proteomes" id="UP000240883">
    <property type="component" value="Unassembled WGS sequence"/>
</dbReference>
<accession>A0A2T2N741</accession>
<keyword evidence="4" id="KW-0812">Transmembrane</keyword>
<keyword evidence="4" id="KW-1133">Transmembrane helix</keyword>
<dbReference type="EMBL" id="KZ678146">
    <property type="protein sequence ID" value="PSN61056.1"/>
    <property type="molecule type" value="Genomic_DNA"/>
</dbReference>
<comment type="similarity">
    <text evidence="1">Belongs to the glycosyltransferase 25 family.</text>
</comment>
<sequence>MSICEKRGLYSATVSCIIFLFVFFTYGNLQLRTPSTASGFSTQYSLPRNKPQIGIFNTTLGFEKIFVINAPWRSDRRDSLSLAASYSGIDLEWVEGINSSNIDEKAFPPGNHRTLPKGNLGSWRAHMNTIREIIQQNLTTALILEDDVDWDFRIRNQLLDFSRGARRVPDLVVEAEMHARKNIRELDESLTPADLARLSSIPLRSIHPRSASLDHPYGHGWDIIWLGHCGARLPPPSPTSPNRLMLLNDVTVPEPQHLRPMGHAPPDPLSTLYPPHTRVIHRANTTLCTLGYAVTQSGARRLLFEFGIRDFSKGYDFALSDYCNGLTRGATRETMPMCVTVSPPIFSHFFSPSGRSDITGFGSGGKETGTRYVRWSVRRNLEGLVRGDEGIIEQWANRKGS</sequence>
<proteinExistence type="inferred from homology"/>
<dbReference type="OrthoDB" id="47375at2759"/>
<dbReference type="Pfam" id="PF01755">
    <property type="entry name" value="Glyco_transf_25"/>
    <property type="match status" value="1"/>
</dbReference>
<keyword evidence="7" id="KW-1185">Reference proteome</keyword>
<feature type="domain" description="Glycosyl transferase family 25" evidence="5">
    <location>
        <begin position="63"/>
        <end position="149"/>
    </location>
</feature>
<keyword evidence="2" id="KW-0328">Glycosyltransferase</keyword>
<protein>
    <recommendedName>
        <fullName evidence="5">Glycosyl transferase family 25 domain-containing protein</fullName>
    </recommendedName>
</protein>